<evidence type="ECO:0000313" key="1">
    <source>
        <dbReference type="EMBL" id="MEQ2187127.1"/>
    </source>
</evidence>
<comment type="caution">
    <text evidence="1">The sequence shown here is derived from an EMBL/GenBank/DDBJ whole genome shotgun (WGS) entry which is preliminary data.</text>
</comment>
<evidence type="ECO:0000313" key="2">
    <source>
        <dbReference type="Proteomes" id="UP001476798"/>
    </source>
</evidence>
<accession>A0ABV0PUC3</accession>
<proteinExistence type="predicted"/>
<dbReference type="EMBL" id="JAHRIO010090002">
    <property type="protein sequence ID" value="MEQ2187127.1"/>
    <property type="molecule type" value="Genomic_DNA"/>
</dbReference>
<organism evidence="1 2">
    <name type="scientific">Goodea atripinnis</name>
    <dbReference type="NCBI Taxonomy" id="208336"/>
    <lineage>
        <taxon>Eukaryota</taxon>
        <taxon>Metazoa</taxon>
        <taxon>Chordata</taxon>
        <taxon>Craniata</taxon>
        <taxon>Vertebrata</taxon>
        <taxon>Euteleostomi</taxon>
        <taxon>Actinopterygii</taxon>
        <taxon>Neopterygii</taxon>
        <taxon>Teleostei</taxon>
        <taxon>Neoteleostei</taxon>
        <taxon>Acanthomorphata</taxon>
        <taxon>Ovalentaria</taxon>
        <taxon>Atherinomorphae</taxon>
        <taxon>Cyprinodontiformes</taxon>
        <taxon>Goodeidae</taxon>
        <taxon>Goodea</taxon>
    </lineage>
</organism>
<sequence>MTSQVKKLLCIRKPVRKKSRIKQERFCTMCMFACICVEGRSHRRTKLLRDMPATRSIAHCNKAGGQAANSPSSSSLLLSDAPTSLPRAEEGCLCRRSVQRSVTEHLRAERHS</sequence>
<name>A0ABV0PUC3_9TELE</name>
<reference evidence="1 2" key="1">
    <citation type="submission" date="2021-06" db="EMBL/GenBank/DDBJ databases">
        <authorList>
            <person name="Palmer J.M."/>
        </authorList>
    </citation>
    <scope>NUCLEOTIDE SEQUENCE [LARGE SCALE GENOMIC DNA]</scope>
    <source>
        <strain evidence="1 2">GA_2019</strain>
        <tissue evidence="1">Muscle</tissue>
    </source>
</reference>
<gene>
    <name evidence="1" type="ORF">GOODEAATRI_001366</name>
</gene>
<protein>
    <submittedName>
        <fullName evidence="1">Uncharacterized protein</fullName>
    </submittedName>
</protein>
<dbReference type="Proteomes" id="UP001476798">
    <property type="component" value="Unassembled WGS sequence"/>
</dbReference>
<keyword evidence="2" id="KW-1185">Reference proteome</keyword>